<evidence type="ECO:0000313" key="2">
    <source>
        <dbReference type="EMBL" id="KRW99056.1"/>
    </source>
</evidence>
<dbReference type="Proteomes" id="UP000054937">
    <property type="component" value="Unassembled WGS sequence"/>
</dbReference>
<gene>
    <name evidence="2" type="ORF">PPERSA_11657</name>
</gene>
<keyword evidence="3" id="KW-1185">Reference proteome</keyword>
<comment type="caution">
    <text evidence="2">The sequence shown here is derived from an EMBL/GenBank/DDBJ whole genome shotgun (WGS) entry which is preliminary data.</text>
</comment>
<name>A0A0V0QA61_PSEPJ</name>
<dbReference type="InParanoid" id="A0A0V0QA61"/>
<feature type="coiled-coil region" evidence="1">
    <location>
        <begin position="92"/>
        <end position="133"/>
    </location>
</feature>
<keyword evidence="1" id="KW-0175">Coiled coil</keyword>
<organism evidence="2 3">
    <name type="scientific">Pseudocohnilembus persalinus</name>
    <name type="common">Ciliate</name>
    <dbReference type="NCBI Taxonomy" id="266149"/>
    <lineage>
        <taxon>Eukaryota</taxon>
        <taxon>Sar</taxon>
        <taxon>Alveolata</taxon>
        <taxon>Ciliophora</taxon>
        <taxon>Intramacronucleata</taxon>
        <taxon>Oligohymenophorea</taxon>
        <taxon>Scuticociliatia</taxon>
        <taxon>Philasterida</taxon>
        <taxon>Pseudocohnilembidae</taxon>
        <taxon>Pseudocohnilembus</taxon>
    </lineage>
</organism>
<reference evidence="2 3" key="1">
    <citation type="journal article" date="2015" name="Sci. Rep.">
        <title>Genome of the facultative scuticociliatosis pathogen Pseudocohnilembus persalinus provides insight into its virulence through horizontal gene transfer.</title>
        <authorList>
            <person name="Xiong J."/>
            <person name="Wang G."/>
            <person name="Cheng J."/>
            <person name="Tian M."/>
            <person name="Pan X."/>
            <person name="Warren A."/>
            <person name="Jiang C."/>
            <person name="Yuan D."/>
            <person name="Miao W."/>
        </authorList>
    </citation>
    <scope>NUCLEOTIDE SEQUENCE [LARGE SCALE GENOMIC DNA]</scope>
    <source>
        <strain evidence="2">36N120E</strain>
    </source>
</reference>
<evidence type="ECO:0000313" key="3">
    <source>
        <dbReference type="Proteomes" id="UP000054937"/>
    </source>
</evidence>
<protein>
    <submittedName>
        <fullName evidence="2">Uncharacterized protein</fullName>
    </submittedName>
</protein>
<evidence type="ECO:0000256" key="1">
    <source>
        <dbReference type="SAM" id="Coils"/>
    </source>
</evidence>
<sequence>MFKANQKGNWEAIEKNKAIFNGIQFLDSSKIFNIVFNIRTQKLYIFDDNINSSITYYLDISVQNVYRFGAYFDDIQGMSAEIAELRVQNNQQKTLQTKLSEKSQELEKLLKKQNAASQNQQSLNDQVETLKETQKKSDKFILDLFSSKEKYEEVDDLLKNKEITFEASKFKENDKNIHISKDQKTINFSKTASSQKKINFQQVYTNLLQKNLTYHIKIKVNLNKKNKQSVEFALVEDKQKNKCFNIYSQNLVAISNNNGQYGASVLQRALFKGQYFSEFMQDNVTIFNVVFNFDKQFFYLYDDEGKSVIAYDVDKAKIQDLRFGIRFWDEQGQEATIQIESFVAY</sequence>
<proteinExistence type="predicted"/>
<dbReference type="AlphaFoldDB" id="A0A0V0QA61"/>
<accession>A0A0V0QA61</accession>
<dbReference type="EMBL" id="LDAU01000223">
    <property type="protein sequence ID" value="KRW99056.1"/>
    <property type="molecule type" value="Genomic_DNA"/>
</dbReference>